<accession>A0A1B2ADG9</accession>
<organism evidence="12 13">
    <name type="scientific">Tsuneonella dongtanensis</name>
    <dbReference type="NCBI Taxonomy" id="692370"/>
    <lineage>
        <taxon>Bacteria</taxon>
        <taxon>Pseudomonadati</taxon>
        <taxon>Pseudomonadota</taxon>
        <taxon>Alphaproteobacteria</taxon>
        <taxon>Sphingomonadales</taxon>
        <taxon>Erythrobacteraceae</taxon>
        <taxon>Tsuneonella</taxon>
    </lineage>
</organism>
<dbReference type="PANTHER" id="PTHR33446">
    <property type="entry name" value="PROTEIN TONB-RELATED"/>
    <property type="match status" value="1"/>
</dbReference>
<evidence type="ECO:0000256" key="6">
    <source>
        <dbReference type="ARBA" id="ARBA00022692"/>
    </source>
</evidence>
<evidence type="ECO:0000256" key="7">
    <source>
        <dbReference type="ARBA" id="ARBA00022927"/>
    </source>
</evidence>
<keyword evidence="10" id="KW-0732">Signal</keyword>
<evidence type="ECO:0000313" key="13">
    <source>
        <dbReference type="Proteomes" id="UP000092932"/>
    </source>
</evidence>
<dbReference type="GO" id="GO:0015031">
    <property type="term" value="P:protein transport"/>
    <property type="evidence" value="ECO:0007669"/>
    <property type="project" value="UniProtKB-KW"/>
</dbReference>
<evidence type="ECO:0000256" key="2">
    <source>
        <dbReference type="ARBA" id="ARBA00006555"/>
    </source>
</evidence>
<evidence type="ECO:0000256" key="10">
    <source>
        <dbReference type="SAM" id="SignalP"/>
    </source>
</evidence>
<name>A0A1B2ADG9_9SPHN</name>
<feature type="signal peptide" evidence="10">
    <location>
        <begin position="1"/>
        <end position="21"/>
    </location>
</feature>
<dbReference type="SUPFAM" id="SSF74653">
    <property type="entry name" value="TolA/TonB C-terminal domain"/>
    <property type="match status" value="2"/>
</dbReference>
<comment type="subcellular location">
    <subcellularLocation>
        <location evidence="1">Cell inner membrane</location>
        <topology evidence="1">Single-pass membrane protein</topology>
        <orientation evidence="1">Periplasmic side</orientation>
    </subcellularLocation>
</comment>
<dbReference type="NCBIfam" id="TIGR01352">
    <property type="entry name" value="tonB_Cterm"/>
    <property type="match status" value="1"/>
</dbReference>
<comment type="similarity">
    <text evidence="2">Belongs to the TonB family.</text>
</comment>
<keyword evidence="3" id="KW-0813">Transport</keyword>
<dbReference type="Pfam" id="PF03544">
    <property type="entry name" value="TonB_C"/>
    <property type="match status" value="1"/>
</dbReference>
<keyword evidence="6" id="KW-0812">Transmembrane</keyword>
<evidence type="ECO:0000259" key="11">
    <source>
        <dbReference type="PROSITE" id="PS52015"/>
    </source>
</evidence>
<evidence type="ECO:0000313" key="12">
    <source>
        <dbReference type="EMBL" id="ANY20177.1"/>
    </source>
</evidence>
<dbReference type="GO" id="GO:0055085">
    <property type="term" value="P:transmembrane transport"/>
    <property type="evidence" value="ECO:0007669"/>
    <property type="project" value="InterPro"/>
</dbReference>
<dbReference type="Proteomes" id="UP000092932">
    <property type="component" value="Chromosome"/>
</dbReference>
<reference evidence="12 13" key="1">
    <citation type="submission" date="2016-07" db="EMBL/GenBank/DDBJ databases">
        <title>Complete genome sequence of Altererythrobacter dongtanensis KCTC 22672, a type strain with esterase isolated from tidal flat.</title>
        <authorList>
            <person name="Cheng H."/>
            <person name="Wu Y.-H."/>
            <person name="Zhou P."/>
            <person name="Huo Y.-Y."/>
            <person name="Wang C.-S."/>
            <person name="Xu X.-W."/>
        </authorList>
    </citation>
    <scope>NUCLEOTIDE SEQUENCE [LARGE SCALE GENOMIC DNA]</scope>
    <source>
        <strain evidence="12 13">KCTC 22672</strain>
    </source>
</reference>
<dbReference type="KEGG" id="ado:A6F68_01664"/>
<dbReference type="InterPro" id="IPR051045">
    <property type="entry name" value="TonB-dependent_transducer"/>
</dbReference>
<dbReference type="OrthoDB" id="7500609at2"/>
<dbReference type="EMBL" id="CP016591">
    <property type="protein sequence ID" value="ANY20177.1"/>
    <property type="molecule type" value="Genomic_DNA"/>
</dbReference>
<evidence type="ECO:0000256" key="4">
    <source>
        <dbReference type="ARBA" id="ARBA00022475"/>
    </source>
</evidence>
<dbReference type="InterPro" id="IPR037682">
    <property type="entry name" value="TonB_C"/>
</dbReference>
<evidence type="ECO:0000256" key="1">
    <source>
        <dbReference type="ARBA" id="ARBA00004383"/>
    </source>
</evidence>
<dbReference type="Gene3D" id="3.30.1150.10">
    <property type="match status" value="1"/>
</dbReference>
<keyword evidence="7" id="KW-0653">Protein transport</keyword>
<dbReference type="InterPro" id="IPR006260">
    <property type="entry name" value="TonB/TolA_C"/>
</dbReference>
<evidence type="ECO:0000256" key="3">
    <source>
        <dbReference type="ARBA" id="ARBA00022448"/>
    </source>
</evidence>
<dbReference type="AlphaFoldDB" id="A0A1B2ADG9"/>
<feature type="chain" id="PRO_5008534043" evidence="10">
    <location>
        <begin position="22"/>
        <end position="370"/>
    </location>
</feature>
<keyword evidence="4" id="KW-1003">Cell membrane</keyword>
<proteinExistence type="inferred from homology"/>
<keyword evidence="9" id="KW-0472">Membrane</keyword>
<evidence type="ECO:0000256" key="5">
    <source>
        <dbReference type="ARBA" id="ARBA00022519"/>
    </source>
</evidence>
<dbReference type="RefSeq" id="WP_067678444.1">
    <property type="nucleotide sequence ID" value="NZ_CP016591.1"/>
</dbReference>
<evidence type="ECO:0000256" key="9">
    <source>
        <dbReference type="ARBA" id="ARBA00023136"/>
    </source>
</evidence>
<dbReference type="GO" id="GO:0005886">
    <property type="term" value="C:plasma membrane"/>
    <property type="evidence" value="ECO:0007669"/>
    <property type="project" value="UniProtKB-SubCell"/>
</dbReference>
<protein>
    <submittedName>
        <fullName evidence="12">Transport protein TonB</fullName>
    </submittedName>
</protein>
<dbReference type="Gene3D" id="3.30.2420.10">
    <property type="entry name" value="TonB"/>
    <property type="match status" value="1"/>
</dbReference>
<keyword evidence="8" id="KW-1133">Transmembrane helix</keyword>
<dbReference type="PROSITE" id="PS52015">
    <property type="entry name" value="TONB_CTD"/>
    <property type="match status" value="1"/>
</dbReference>
<gene>
    <name evidence="12" type="ORF">A6F68_01664</name>
</gene>
<keyword evidence="13" id="KW-1185">Reference proteome</keyword>
<evidence type="ECO:0000256" key="8">
    <source>
        <dbReference type="ARBA" id="ARBA00022989"/>
    </source>
</evidence>
<sequence length="370" mass="39474">MTRLFASFSVLLAQSAIGATAAASIPSPIVTAPAQRTIVRWISGEVRCGDARPDMSGLRSTWPDSTFAGPAVRIADVTFSFAIDAQGRVRSVTPLGQQGSVGGTDLGPSLVASRFPAGQPHETCLVTYSPNATPLSVAPIADLLEFSVRPGPMRLPKEGWDRIAASFECNKSPRPQALVRRYPDPRRVPETPGQQQWTLVAFDLDQSGAATNARIAAGTGSKVLDDAALEAAAGNRFASGAREGCLQPFVRRAGTLDAPELPDALRDESPEGACGGKGNWQVEPRLVYPEHYRLRSIEGWAKLTYDVAPWGAIDNVRVVESQPSADFGRQAQMMLRQAKVVQGNGTTGCSQIVRFRMAGDLSADESPAMD</sequence>
<dbReference type="STRING" id="692370.A6F68_01664"/>
<feature type="domain" description="TonB C-terminal" evidence="11">
    <location>
        <begin position="273"/>
        <end position="364"/>
    </location>
</feature>
<keyword evidence="5" id="KW-0997">Cell inner membrane</keyword>